<keyword evidence="2" id="KW-0614">Plasmid</keyword>
<dbReference type="AlphaFoldDB" id="A0A0B4XHZ2"/>
<evidence type="ECO:0000313" key="3">
    <source>
        <dbReference type="Proteomes" id="UP000031368"/>
    </source>
</evidence>
<dbReference type="Gene3D" id="3.90.1170.50">
    <property type="entry name" value="Aldehyde oxidase/xanthine dehydrogenase, a/b hammerhead"/>
    <property type="match status" value="1"/>
</dbReference>
<sequence length="718" mass="76598">MSIRDQIDLRLSRRHFLIGAALTGAGLVIGAIPSRSADAPPGDFEPNAFIRIPAEGKIVLVMPSVEMGQGIYTAVAMLLAEELEVPIDQVTVEHAPAEPSLYSNPLLGDQITGGSLAIRAVYDQMRKAGASARTMLVNAAARDWDVPADTCKADAGHVVHEASGRRVAYGELIQSAAAISVLQDAPLKEASSFKVIGTPVRRLDSPEKVNGSAKFGIDARPEGVSYAAIAICPHFGGKLGRVEDGPAMAVKGVRQVVTIEDAVAVVADNTGAARKGLAALAIEWEKGADGNLTIDDLEARMEDAVNGQALAHINEGDVDKVEAEHGPVHEFVYRLPILAHTAMEPMNCTLHVRADGCDVWVGTQVMGRTRKAVADVTGLPEEKVVVHNHLLGGGFGRRLDVDGVILAAKIAKQVEGPVKVTWSREEDVRHDCYRYLNYSKVTATLGPDGMPLSWRHRVIGPSVMARWFPAFTKDGIDLDSMAGAESPYSIPNKFTDFARHEAPDGMLTGNWRGVGATRNVPAIEGGIDELAHVAGIDPLEYRRRLLKDKPRLRAVLDLAAEKVAWTTPLPKGKGRGIALSDDFGSFSATISEVSIGEDGSLKTERVVCAVDCGQVINPDTVEAQIQSGIVYGLSAALYGRITVRDGAVVEGNFDDSPVLRIHETPKIEVHIVPSSEKPGGIGEVGTPGVAPSLFNAIFVATGKRLRTLPIDQSGLRRV</sequence>
<protein>
    <submittedName>
        <fullName evidence="2">Carbon monoxide dehydrogenase large subunit CoxL/CutL-like protein</fullName>
    </submittedName>
</protein>
<evidence type="ECO:0000259" key="1">
    <source>
        <dbReference type="SMART" id="SM01008"/>
    </source>
</evidence>
<dbReference type="EMBL" id="CP006880">
    <property type="protein sequence ID" value="AJD46218.1"/>
    <property type="molecule type" value="Genomic_DNA"/>
</dbReference>
<dbReference type="Pfam" id="PF02738">
    <property type="entry name" value="MoCoBD_1"/>
    <property type="match status" value="1"/>
</dbReference>
<dbReference type="RefSeq" id="WP_040116252.1">
    <property type="nucleotide sequence ID" value="NZ_CP006880.1"/>
</dbReference>
<dbReference type="InterPro" id="IPR000674">
    <property type="entry name" value="Ald_Oxase/Xan_DH_a/b"/>
</dbReference>
<proteinExistence type="predicted"/>
<dbReference type="PIRSF" id="PIRSF036389">
    <property type="entry name" value="IOR_B"/>
    <property type="match status" value="1"/>
</dbReference>
<dbReference type="InterPro" id="IPR052516">
    <property type="entry name" value="N-heterocyclic_Hydroxylase"/>
</dbReference>
<accession>A0A0B4XHZ2</accession>
<evidence type="ECO:0000313" key="2">
    <source>
        <dbReference type="EMBL" id="AJD46218.1"/>
    </source>
</evidence>
<dbReference type="Gene3D" id="3.30.365.10">
    <property type="entry name" value="Aldehyde oxidase/xanthine dehydrogenase, molybdopterin binding domain"/>
    <property type="match status" value="4"/>
</dbReference>
<dbReference type="GO" id="GO:0016491">
    <property type="term" value="F:oxidoreductase activity"/>
    <property type="evidence" value="ECO:0007669"/>
    <property type="project" value="InterPro"/>
</dbReference>
<dbReference type="InterPro" id="IPR008274">
    <property type="entry name" value="AldOxase/xan_DH_MoCoBD1"/>
</dbReference>
<dbReference type="InterPro" id="IPR046867">
    <property type="entry name" value="AldOxase/xan_DH_MoCoBD2"/>
</dbReference>
<dbReference type="InterPro" id="IPR012368">
    <property type="entry name" value="OxRdtase_Mopterin-bd_su_IorB"/>
</dbReference>
<dbReference type="KEGG" id="rga:RGR602_PC02198"/>
<dbReference type="PANTHER" id="PTHR47495">
    <property type="entry name" value="ALDEHYDE DEHYDROGENASE"/>
    <property type="match status" value="1"/>
</dbReference>
<dbReference type="PANTHER" id="PTHR47495:SF2">
    <property type="entry name" value="ALDEHYDE DEHYDROGENASE"/>
    <property type="match status" value="1"/>
</dbReference>
<dbReference type="InterPro" id="IPR006311">
    <property type="entry name" value="TAT_signal"/>
</dbReference>
<dbReference type="Proteomes" id="UP000031368">
    <property type="component" value="Plasmid pRgalR602c"/>
</dbReference>
<keyword evidence="3" id="KW-1185">Reference proteome</keyword>
<organism evidence="2 3">
    <name type="scientific">Rhizobium gallicum bv. gallicum R602sp</name>
    <dbReference type="NCBI Taxonomy" id="1041138"/>
    <lineage>
        <taxon>Bacteria</taxon>
        <taxon>Pseudomonadati</taxon>
        <taxon>Pseudomonadota</taxon>
        <taxon>Alphaproteobacteria</taxon>
        <taxon>Hyphomicrobiales</taxon>
        <taxon>Rhizobiaceae</taxon>
        <taxon>Rhizobium/Agrobacterium group</taxon>
        <taxon>Rhizobium</taxon>
    </lineage>
</organism>
<gene>
    <name evidence="2" type="ORF">RGR602_PC02198</name>
</gene>
<dbReference type="Pfam" id="PF20256">
    <property type="entry name" value="MoCoBD_2"/>
    <property type="match status" value="2"/>
</dbReference>
<reference evidence="2 3" key="1">
    <citation type="submission" date="2013-11" db="EMBL/GenBank/DDBJ databases">
        <title>Complete genome sequence of Rhizobium gallicum bv. gallicum R602.</title>
        <authorList>
            <person name="Bustos P."/>
            <person name="Santamaria R.I."/>
            <person name="Lozano L."/>
            <person name="Acosta J.L."/>
            <person name="Ormeno-Orrillo E."/>
            <person name="Rogel M.A."/>
            <person name="Romero D."/>
            <person name="Cevallos M.A."/>
            <person name="Martinez-Romero E."/>
            <person name="Gonzalez V."/>
        </authorList>
    </citation>
    <scope>NUCLEOTIDE SEQUENCE [LARGE SCALE GENOMIC DNA]</scope>
    <source>
        <strain evidence="2 3">R602</strain>
        <plasmid evidence="2 3">pRgalR602c</plasmid>
    </source>
</reference>
<dbReference type="SUPFAM" id="SSF56003">
    <property type="entry name" value="Molybdenum cofactor-binding domain"/>
    <property type="match status" value="2"/>
</dbReference>
<geneLocation type="plasmid" evidence="2 3">
    <name>pRgalR602c</name>
</geneLocation>
<feature type="domain" description="Aldehyde oxidase/xanthine dehydrogenase a/b hammerhead" evidence="1">
    <location>
        <begin position="210"/>
        <end position="288"/>
    </location>
</feature>
<dbReference type="PROSITE" id="PS51318">
    <property type="entry name" value="TAT"/>
    <property type="match status" value="1"/>
</dbReference>
<dbReference type="SMART" id="SM01008">
    <property type="entry name" value="Ald_Xan_dh_C"/>
    <property type="match status" value="1"/>
</dbReference>
<dbReference type="HOGENOM" id="CLU_013917_0_1_5"/>
<name>A0A0B4XHZ2_9HYPH</name>
<dbReference type="InterPro" id="IPR037165">
    <property type="entry name" value="AldOxase/xan_DH_Mopterin-bd_sf"/>
</dbReference>